<feature type="transmembrane region" description="Helical" evidence="15">
    <location>
        <begin position="372"/>
        <end position="391"/>
    </location>
</feature>
<evidence type="ECO:0000256" key="7">
    <source>
        <dbReference type="ARBA" id="ARBA00022692"/>
    </source>
</evidence>
<proteinExistence type="inferred from homology"/>
<evidence type="ECO:0000256" key="11">
    <source>
        <dbReference type="ARBA" id="ARBA00022989"/>
    </source>
</evidence>
<evidence type="ECO:0000256" key="8">
    <source>
        <dbReference type="ARBA" id="ARBA00022741"/>
    </source>
</evidence>
<organism evidence="18 19">
    <name type="scientific">Iningainema tapete BLCC-T55</name>
    <dbReference type="NCBI Taxonomy" id="2748662"/>
    <lineage>
        <taxon>Bacteria</taxon>
        <taxon>Bacillati</taxon>
        <taxon>Cyanobacteriota</taxon>
        <taxon>Cyanophyceae</taxon>
        <taxon>Nostocales</taxon>
        <taxon>Scytonemataceae</taxon>
        <taxon>Iningainema tapete</taxon>
    </lineage>
</organism>
<dbReference type="SMART" id="SM00387">
    <property type="entry name" value="HATPase_c"/>
    <property type="match status" value="1"/>
</dbReference>
<dbReference type="InterPro" id="IPR003660">
    <property type="entry name" value="HAMP_dom"/>
</dbReference>
<dbReference type="InterPro" id="IPR003594">
    <property type="entry name" value="HATPase_dom"/>
</dbReference>
<keyword evidence="13 15" id="KW-0472">Membrane</keyword>
<reference evidence="18" key="1">
    <citation type="submission" date="2020-09" db="EMBL/GenBank/DDBJ databases">
        <title>Iningainema tapete sp. nov. (Scytonemataceae, Cyanobacteria) from greenhouses in central Florida (USA) produces two types of nodularin with biosynthetic potential for microcystin-LR and anabaenopeptins.</title>
        <authorList>
            <person name="Berthold D.E."/>
            <person name="Lefler F.W."/>
            <person name="Huang I.-S."/>
            <person name="Abdulla H."/>
            <person name="Zimba P.V."/>
            <person name="Laughinghouse H.D. IV."/>
        </authorList>
    </citation>
    <scope>NUCLEOTIDE SEQUENCE</scope>
    <source>
        <strain evidence="18">BLCCT55</strain>
    </source>
</reference>
<dbReference type="CDD" id="cd00082">
    <property type="entry name" value="HisKA"/>
    <property type="match status" value="1"/>
</dbReference>
<dbReference type="Pfam" id="PF00672">
    <property type="entry name" value="HAMP"/>
    <property type="match status" value="1"/>
</dbReference>
<evidence type="ECO:0000259" key="16">
    <source>
        <dbReference type="PROSITE" id="PS50109"/>
    </source>
</evidence>
<dbReference type="PROSITE" id="PS50885">
    <property type="entry name" value="HAMP"/>
    <property type="match status" value="1"/>
</dbReference>
<dbReference type="Gene3D" id="3.30.450.20">
    <property type="entry name" value="PAS domain"/>
    <property type="match status" value="1"/>
</dbReference>
<evidence type="ECO:0000256" key="10">
    <source>
        <dbReference type="ARBA" id="ARBA00022840"/>
    </source>
</evidence>
<dbReference type="InterPro" id="IPR003661">
    <property type="entry name" value="HisK_dim/P_dom"/>
</dbReference>
<gene>
    <name evidence="18" type="ORF">ICL16_08930</name>
</gene>
<dbReference type="EMBL" id="JACXAE010000036">
    <property type="protein sequence ID" value="MBD2772201.1"/>
    <property type="molecule type" value="Genomic_DNA"/>
</dbReference>
<dbReference type="CDD" id="cd06225">
    <property type="entry name" value="HAMP"/>
    <property type="match status" value="1"/>
</dbReference>
<evidence type="ECO:0000259" key="17">
    <source>
        <dbReference type="PROSITE" id="PS50885"/>
    </source>
</evidence>
<comment type="caution">
    <text evidence="18">The sequence shown here is derived from an EMBL/GenBank/DDBJ whole genome shotgun (WGS) entry which is preliminary data.</text>
</comment>
<evidence type="ECO:0000256" key="9">
    <source>
        <dbReference type="ARBA" id="ARBA00022777"/>
    </source>
</evidence>
<comment type="similarity">
    <text evidence="3">In the N-terminal section; belongs to the phytochrome family.</text>
</comment>
<keyword evidence="6" id="KW-0808">Transferase</keyword>
<name>A0A8J7C6N0_9CYAN</name>
<dbReference type="InterPro" id="IPR036097">
    <property type="entry name" value="HisK_dim/P_sf"/>
</dbReference>
<keyword evidence="10" id="KW-0067">ATP-binding</keyword>
<dbReference type="SUPFAM" id="SSF47384">
    <property type="entry name" value="Homodimeric domain of signal transducing histidine kinase"/>
    <property type="match status" value="1"/>
</dbReference>
<comment type="catalytic activity">
    <reaction evidence="1">
        <text>ATP + protein L-histidine = ADP + protein N-phospho-L-histidine.</text>
        <dbReference type="EC" id="2.7.13.3"/>
    </reaction>
</comment>
<dbReference type="Proteomes" id="UP000629098">
    <property type="component" value="Unassembled WGS sequence"/>
</dbReference>
<dbReference type="InterPro" id="IPR004358">
    <property type="entry name" value="Sig_transdc_His_kin-like_C"/>
</dbReference>
<keyword evidence="11 15" id="KW-1133">Transmembrane helix</keyword>
<keyword evidence="9" id="KW-0418">Kinase</keyword>
<dbReference type="CDD" id="cd16922">
    <property type="entry name" value="HATPase_EvgS-ArcB-TorS-like"/>
    <property type="match status" value="1"/>
</dbReference>
<dbReference type="GO" id="GO:0005524">
    <property type="term" value="F:ATP binding"/>
    <property type="evidence" value="ECO:0007669"/>
    <property type="project" value="UniProtKB-KW"/>
</dbReference>
<dbReference type="SMART" id="SM00304">
    <property type="entry name" value="HAMP"/>
    <property type="match status" value="1"/>
</dbReference>
<dbReference type="SUPFAM" id="SSF55874">
    <property type="entry name" value="ATPase domain of HSP90 chaperone/DNA topoisomerase II/histidine kinase"/>
    <property type="match status" value="1"/>
</dbReference>
<evidence type="ECO:0000256" key="12">
    <source>
        <dbReference type="ARBA" id="ARBA00023012"/>
    </source>
</evidence>
<dbReference type="InterPro" id="IPR036890">
    <property type="entry name" value="HATPase_C_sf"/>
</dbReference>
<feature type="transmembrane region" description="Helical" evidence="15">
    <location>
        <begin position="21"/>
        <end position="42"/>
    </location>
</feature>
<evidence type="ECO:0000256" key="13">
    <source>
        <dbReference type="ARBA" id="ARBA00023136"/>
    </source>
</evidence>
<dbReference type="EC" id="2.7.13.3" evidence="4"/>
<keyword evidence="12" id="KW-0902">Two-component regulatory system</keyword>
<keyword evidence="19" id="KW-1185">Reference proteome</keyword>
<feature type="domain" description="Histidine kinase" evidence="16">
    <location>
        <begin position="494"/>
        <end position="730"/>
    </location>
</feature>
<evidence type="ECO:0000256" key="1">
    <source>
        <dbReference type="ARBA" id="ARBA00000085"/>
    </source>
</evidence>
<keyword evidence="5" id="KW-0597">Phosphoprotein</keyword>
<evidence type="ECO:0000256" key="15">
    <source>
        <dbReference type="SAM" id="Phobius"/>
    </source>
</evidence>
<evidence type="ECO:0000313" key="18">
    <source>
        <dbReference type="EMBL" id="MBD2772201.1"/>
    </source>
</evidence>
<dbReference type="GO" id="GO:0000155">
    <property type="term" value="F:phosphorelay sensor kinase activity"/>
    <property type="evidence" value="ECO:0007669"/>
    <property type="project" value="InterPro"/>
</dbReference>
<dbReference type="GO" id="GO:0016020">
    <property type="term" value="C:membrane"/>
    <property type="evidence" value="ECO:0007669"/>
    <property type="project" value="UniProtKB-SubCell"/>
</dbReference>
<evidence type="ECO:0000256" key="4">
    <source>
        <dbReference type="ARBA" id="ARBA00012438"/>
    </source>
</evidence>
<keyword evidence="7 15" id="KW-0812">Transmembrane</keyword>
<sequence>MPLKVANNRQKTIKQVSLRSLLIVPFVLQIFATVGIVGYLSLQNGQKAVNELAEQLIDKANRLVSTHLNTYLALPQQINQLNADAIAAGQLNLNNSKASEKYFWRQAKVFKNTSYIGFTLTDGRESGAGRWLNGINLLVYENFPRNGKAFDYSVDERGNRHRLLQSYEIDSLSLPVYKESIKAGKPIWNQIFTLNVSNLLITDDGKALNIKDRASNVGYESYISLPARRPFYDENGKLLGVLIVEILLTNINEFLRSIKVTPSGQIYIIERDGLLVGSSGSHPILHKVHNKVERFSVSNSPDPMIRAIYSDLQKRFSNHNIKGDQELNVIFNQQRHYVRVTPWRDQYGLDWLVIIAVPESDFMAQINVNTQITILLCLGALVVAIILGIYTSQWITQPILRLAQASQALAKRAALADFATGSLEQNVEPLNVRELVILADSFNHMATQLRESFTALEKTNEQLEQWVEERTSQLKIAKEEADIANQAKSDFLANMSHELRTPLNGILGYVQILQLSQNLNDQDRQKIDIIHQCSYHLLTLINDVLDLSKIEARKLELYPVEIHLPSFLQLVVDICRINAEEKGIIFNYQSDRQLPITVIIDEKRLRQVLLNLLGNAIKFTDKGEVTFKVDVLGTGDKDNNQSQSPIPNPQSPITKIRFQIEDTGVGITPEEMNNIFLPFEQVGDAKKQVEGTGLGLAITQKIVCLMGSVLEVKSQPGKGSTFWFDVELAEVKNWTKANKLVCDGTISNHRGPLQYVTQGAETTLSGVKEIVPPEAKELAVLYDLALQGLIHDLLQQCNVIEKLDPKFASFTCQLRQFAQKFQLKQIQTFLEKYLE</sequence>
<dbReference type="InterPro" id="IPR005467">
    <property type="entry name" value="His_kinase_dom"/>
</dbReference>
<protein>
    <recommendedName>
        <fullName evidence="14">Circadian input-output histidine kinase CikA</fullName>
        <ecNumber evidence="4">2.7.13.3</ecNumber>
    </recommendedName>
</protein>
<dbReference type="Pfam" id="PF00512">
    <property type="entry name" value="HisKA"/>
    <property type="match status" value="1"/>
</dbReference>
<dbReference type="PANTHER" id="PTHR43047">
    <property type="entry name" value="TWO-COMPONENT HISTIDINE PROTEIN KINASE"/>
    <property type="match status" value="1"/>
</dbReference>
<dbReference type="PANTHER" id="PTHR43047:SF64">
    <property type="entry name" value="HISTIDINE KINASE CONTAINING CHEY-HOMOLOGOUS RECEIVER DOMAIN AND PAS DOMAIN-RELATED"/>
    <property type="match status" value="1"/>
</dbReference>
<accession>A0A8J7C6N0</accession>
<dbReference type="Gene3D" id="6.10.340.10">
    <property type="match status" value="1"/>
</dbReference>
<dbReference type="Pfam" id="PF02518">
    <property type="entry name" value="HATPase_c"/>
    <property type="match status" value="1"/>
</dbReference>
<evidence type="ECO:0000256" key="2">
    <source>
        <dbReference type="ARBA" id="ARBA00004370"/>
    </source>
</evidence>
<evidence type="ECO:0000256" key="14">
    <source>
        <dbReference type="ARBA" id="ARBA00074306"/>
    </source>
</evidence>
<evidence type="ECO:0000313" key="19">
    <source>
        <dbReference type="Proteomes" id="UP000629098"/>
    </source>
</evidence>
<dbReference type="RefSeq" id="WP_190826491.1">
    <property type="nucleotide sequence ID" value="NZ_CAWPPI010000036.1"/>
</dbReference>
<dbReference type="Gene3D" id="3.30.565.10">
    <property type="entry name" value="Histidine kinase-like ATPase, C-terminal domain"/>
    <property type="match status" value="1"/>
</dbReference>
<dbReference type="FunFam" id="1.10.287.130:FF:000004">
    <property type="entry name" value="Ethylene receptor 1"/>
    <property type="match status" value="1"/>
</dbReference>
<comment type="subcellular location">
    <subcellularLocation>
        <location evidence="2">Membrane</location>
    </subcellularLocation>
</comment>
<dbReference type="PROSITE" id="PS50109">
    <property type="entry name" value="HIS_KIN"/>
    <property type="match status" value="1"/>
</dbReference>
<dbReference type="SMART" id="SM00388">
    <property type="entry name" value="HisKA"/>
    <property type="match status" value="1"/>
</dbReference>
<evidence type="ECO:0000256" key="3">
    <source>
        <dbReference type="ARBA" id="ARBA00006402"/>
    </source>
</evidence>
<keyword evidence="8" id="KW-0547">Nucleotide-binding</keyword>
<evidence type="ECO:0000256" key="6">
    <source>
        <dbReference type="ARBA" id="ARBA00022679"/>
    </source>
</evidence>
<feature type="domain" description="HAMP" evidence="17">
    <location>
        <begin position="393"/>
        <end position="454"/>
    </location>
</feature>
<dbReference type="FunFam" id="3.30.565.10:FF:000010">
    <property type="entry name" value="Sensor histidine kinase RcsC"/>
    <property type="match status" value="1"/>
</dbReference>
<dbReference type="PRINTS" id="PR00344">
    <property type="entry name" value="BCTRLSENSOR"/>
</dbReference>
<evidence type="ECO:0000256" key="5">
    <source>
        <dbReference type="ARBA" id="ARBA00022553"/>
    </source>
</evidence>
<dbReference type="Gene3D" id="1.10.287.130">
    <property type="match status" value="1"/>
</dbReference>
<dbReference type="AlphaFoldDB" id="A0A8J7C6N0"/>